<feature type="compositionally biased region" description="Polar residues" evidence="1">
    <location>
        <begin position="46"/>
        <end position="65"/>
    </location>
</feature>
<feature type="compositionally biased region" description="Low complexity" evidence="1">
    <location>
        <begin position="20"/>
        <end position="30"/>
    </location>
</feature>
<evidence type="ECO:0000256" key="1">
    <source>
        <dbReference type="SAM" id="MobiDB-lite"/>
    </source>
</evidence>
<reference evidence="2" key="1">
    <citation type="submission" date="2021-07" db="EMBL/GenBank/DDBJ databases">
        <title>Genome Resource of American Ginseng Black Spot Pathogen Alternaria panax.</title>
        <authorList>
            <person name="Qiu C."/>
            <person name="Wang W."/>
            <person name="Liu Z."/>
        </authorList>
    </citation>
    <scope>NUCLEOTIDE SEQUENCE</scope>
    <source>
        <strain evidence="2">BNCC115425</strain>
    </source>
</reference>
<evidence type="ECO:0000313" key="2">
    <source>
        <dbReference type="EMBL" id="KAG9185485.1"/>
    </source>
</evidence>
<keyword evidence="3" id="KW-1185">Reference proteome</keyword>
<proteinExistence type="predicted"/>
<sequence length="154" mass="16898">MFVSTARKQNLQHPLTSEPLSYLSASSSQSDTITKSQALPRYNPTRPASNPGHPSQRASLRTTHPTHVFGSRIPAIKPPHHNASSNDTQHSHLRPKTPIGVYGLPLTQARSPVLPQFYKIAFEDAGAHHETQRSDTRSLVLPSLRIAGNVCGKR</sequence>
<feature type="region of interest" description="Disordered" evidence="1">
    <location>
        <begin position="20"/>
        <end position="93"/>
    </location>
</feature>
<evidence type="ECO:0000313" key="3">
    <source>
        <dbReference type="Proteomes" id="UP001199106"/>
    </source>
</evidence>
<accession>A0AAD4F8W8</accession>
<protein>
    <submittedName>
        <fullName evidence="2">Uncharacterized protein</fullName>
    </submittedName>
</protein>
<organism evidence="2 3">
    <name type="scientific">Alternaria panax</name>
    <dbReference type="NCBI Taxonomy" id="48097"/>
    <lineage>
        <taxon>Eukaryota</taxon>
        <taxon>Fungi</taxon>
        <taxon>Dikarya</taxon>
        <taxon>Ascomycota</taxon>
        <taxon>Pezizomycotina</taxon>
        <taxon>Dothideomycetes</taxon>
        <taxon>Pleosporomycetidae</taxon>
        <taxon>Pleosporales</taxon>
        <taxon>Pleosporineae</taxon>
        <taxon>Pleosporaceae</taxon>
        <taxon>Alternaria</taxon>
        <taxon>Alternaria sect. Panax</taxon>
    </lineage>
</organism>
<dbReference type="Proteomes" id="UP001199106">
    <property type="component" value="Unassembled WGS sequence"/>
</dbReference>
<name>A0AAD4F8W8_9PLEO</name>
<gene>
    <name evidence="2" type="ORF">G6011_08029</name>
</gene>
<dbReference type="EMBL" id="JAANER010000011">
    <property type="protein sequence ID" value="KAG9185485.1"/>
    <property type="molecule type" value="Genomic_DNA"/>
</dbReference>
<dbReference type="AlphaFoldDB" id="A0AAD4F8W8"/>
<comment type="caution">
    <text evidence="2">The sequence shown here is derived from an EMBL/GenBank/DDBJ whole genome shotgun (WGS) entry which is preliminary data.</text>
</comment>